<evidence type="ECO:0000256" key="1">
    <source>
        <dbReference type="ARBA" id="ARBA00004141"/>
    </source>
</evidence>
<dbReference type="GO" id="GO:0016020">
    <property type="term" value="C:membrane"/>
    <property type="evidence" value="ECO:0007669"/>
    <property type="project" value="UniProtKB-SubCell"/>
</dbReference>
<gene>
    <name evidence="6" type="ORF">DB30_00822</name>
</gene>
<dbReference type="AlphaFoldDB" id="A0A0C1ZPM1"/>
<comment type="caution">
    <text evidence="6">The sequence shown here is derived from an EMBL/GenBank/DDBJ whole genome shotgun (WGS) entry which is preliminary data.</text>
</comment>
<dbReference type="InterPro" id="IPR002293">
    <property type="entry name" value="AA/rel_permease1"/>
</dbReference>
<dbReference type="InterPro" id="IPR050598">
    <property type="entry name" value="AminoAcid_Transporter"/>
</dbReference>
<evidence type="ECO:0000256" key="5">
    <source>
        <dbReference type="SAM" id="Phobius"/>
    </source>
</evidence>
<evidence type="ECO:0000256" key="4">
    <source>
        <dbReference type="ARBA" id="ARBA00023136"/>
    </source>
</evidence>
<keyword evidence="3 5" id="KW-1133">Transmembrane helix</keyword>
<feature type="transmembrane region" description="Helical" evidence="5">
    <location>
        <begin position="222"/>
        <end position="241"/>
    </location>
</feature>
<accession>A0A0C1ZPM1</accession>
<feature type="transmembrane region" description="Helical" evidence="5">
    <location>
        <begin position="50"/>
        <end position="73"/>
    </location>
</feature>
<sequence>MTAASTDSTDSRDRRKLTQLPAIALVVGSMLGIGIFIMPPQVAANVAGPWSFLAMWIVGGLAALFGALCLAELGAMRPRSGGDYEFLHIGWGPGIAFAAGWLQLLVIFPGSLASVAVATAKFQFPVLLGSWAGGDVALLGLTIPAPRLTAAALVLVLTLINHYGVRIAGWLQVLVTVVPILVLLIVSVYVLGDSAGGETLREGTTATPKGDGGGGISALGQAYLKVYFAYSGWNAALYVAGEIDHPGRNIPRALVGGTGLVTGLYVLLCLGFLSVFGFAGLPGVGEAGTAAAVQLFGPAAVTGMAVLILLAMIGSLNGTTLIGSRIAFAMARRGDCVEAAGRVHPRHGTPHVALWLQAAIALALIFSPFNLDQMINYTSSAMLITGTLTVLSVVVLRRKMPNAPRPYKTTMYPLPAVGYALSSLVVLVLVVLDRDPSVLVAVAWFAAALVFWRLFVKHREHEPPPIM</sequence>
<comment type="subcellular location">
    <subcellularLocation>
        <location evidence="1">Membrane</location>
        <topology evidence="1">Multi-pass membrane protein</topology>
    </subcellularLocation>
</comment>
<evidence type="ECO:0000256" key="3">
    <source>
        <dbReference type="ARBA" id="ARBA00022989"/>
    </source>
</evidence>
<feature type="transmembrane region" description="Helical" evidence="5">
    <location>
        <begin position="20"/>
        <end position="38"/>
    </location>
</feature>
<evidence type="ECO:0000313" key="6">
    <source>
        <dbReference type="EMBL" id="KIG12988.1"/>
    </source>
</evidence>
<dbReference type="EMBL" id="JMCC02000111">
    <property type="protein sequence ID" value="KIG12988.1"/>
    <property type="molecule type" value="Genomic_DNA"/>
</dbReference>
<feature type="transmembrane region" description="Helical" evidence="5">
    <location>
        <begin position="253"/>
        <end position="279"/>
    </location>
</feature>
<dbReference type="Proteomes" id="UP000031599">
    <property type="component" value="Unassembled WGS sequence"/>
</dbReference>
<keyword evidence="2 5" id="KW-0812">Transmembrane</keyword>
<proteinExistence type="predicted"/>
<feature type="transmembrane region" description="Helical" evidence="5">
    <location>
        <begin position="438"/>
        <end position="456"/>
    </location>
</feature>
<feature type="transmembrane region" description="Helical" evidence="5">
    <location>
        <begin position="377"/>
        <end position="396"/>
    </location>
</feature>
<name>A0A0C1ZPM1_9BACT</name>
<feature type="transmembrane region" description="Helical" evidence="5">
    <location>
        <begin position="167"/>
        <end position="191"/>
    </location>
</feature>
<evidence type="ECO:0000256" key="2">
    <source>
        <dbReference type="ARBA" id="ARBA00022692"/>
    </source>
</evidence>
<dbReference type="GO" id="GO:0015179">
    <property type="term" value="F:L-amino acid transmembrane transporter activity"/>
    <property type="evidence" value="ECO:0007669"/>
    <property type="project" value="TreeGrafter"/>
</dbReference>
<feature type="transmembrane region" description="Helical" evidence="5">
    <location>
        <begin position="416"/>
        <end position="432"/>
    </location>
</feature>
<feature type="transmembrane region" description="Helical" evidence="5">
    <location>
        <begin position="299"/>
        <end position="323"/>
    </location>
</feature>
<keyword evidence="4 5" id="KW-0472">Membrane</keyword>
<reference evidence="6 7" key="1">
    <citation type="submission" date="2014-12" db="EMBL/GenBank/DDBJ databases">
        <title>Genome assembly of Enhygromyxa salina DSM 15201.</title>
        <authorList>
            <person name="Sharma G."/>
            <person name="Subramanian S."/>
        </authorList>
    </citation>
    <scope>NUCLEOTIDE SEQUENCE [LARGE SCALE GENOMIC DNA]</scope>
    <source>
        <strain evidence="6 7">DSM 15201</strain>
    </source>
</reference>
<organism evidence="6 7">
    <name type="scientific">Enhygromyxa salina</name>
    <dbReference type="NCBI Taxonomy" id="215803"/>
    <lineage>
        <taxon>Bacteria</taxon>
        <taxon>Pseudomonadati</taxon>
        <taxon>Myxococcota</taxon>
        <taxon>Polyangia</taxon>
        <taxon>Nannocystales</taxon>
        <taxon>Nannocystaceae</taxon>
        <taxon>Enhygromyxa</taxon>
    </lineage>
</organism>
<dbReference type="PANTHER" id="PTHR11785">
    <property type="entry name" value="AMINO ACID TRANSPORTER"/>
    <property type="match status" value="1"/>
</dbReference>
<evidence type="ECO:0000313" key="7">
    <source>
        <dbReference type="Proteomes" id="UP000031599"/>
    </source>
</evidence>
<dbReference type="PANTHER" id="PTHR11785:SF512">
    <property type="entry name" value="SOBREMESA, ISOFORM B"/>
    <property type="match status" value="1"/>
</dbReference>
<dbReference type="RefSeq" id="WP_052556595.1">
    <property type="nucleotide sequence ID" value="NZ_JMCC02000111.1"/>
</dbReference>
<feature type="transmembrane region" description="Helical" evidence="5">
    <location>
        <begin position="352"/>
        <end position="371"/>
    </location>
</feature>
<protein>
    <submittedName>
        <fullName evidence="6">Amino acid permease-associated region</fullName>
    </submittedName>
</protein>
<dbReference type="Gene3D" id="1.20.1740.10">
    <property type="entry name" value="Amino acid/polyamine transporter I"/>
    <property type="match status" value="1"/>
</dbReference>
<dbReference type="PIRSF" id="PIRSF006060">
    <property type="entry name" value="AA_transporter"/>
    <property type="match status" value="1"/>
</dbReference>
<dbReference type="Pfam" id="PF13520">
    <property type="entry name" value="AA_permease_2"/>
    <property type="match status" value="1"/>
</dbReference>
<feature type="transmembrane region" description="Helical" evidence="5">
    <location>
        <begin position="137"/>
        <end position="160"/>
    </location>
</feature>
<feature type="transmembrane region" description="Helical" evidence="5">
    <location>
        <begin position="94"/>
        <end position="117"/>
    </location>
</feature>